<evidence type="ECO:0000313" key="2">
    <source>
        <dbReference type="Proteomes" id="UP000078492"/>
    </source>
</evidence>
<reference evidence="1 2" key="1">
    <citation type="submission" date="2015-09" db="EMBL/GenBank/DDBJ databases">
        <title>Trachymyrmex cornetzi WGS genome.</title>
        <authorList>
            <person name="Nygaard S."/>
            <person name="Hu H."/>
            <person name="Boomsma J."/>
            <person name="Zhang G."/>
        </authorList>
    </citation>
    <scope>NUCLEOTIDE SEQUENCE [LARGE SCALE GENOMIC DNA]</scope>
    <source>
        <strain evidence="1">Tcor2-1</strain>
        <tissue evidence="1">Whole body</tissue>
    </source>
</reference>
<dbReference type="STRING" id="471704.A0A151K3M6"/>
<comment type="caution">
    <text evidence="1">The sequence shown here is derived from an EMBL/GenBank/DDBJ whole genome shotgun (WGS) entry which is preliminary data.</text>
</comment>
<proteinExistence type="predicted"/>
<name>A0A151K3M6_9HYME</name>
<dbReference type="AlphaFoldDB" id="A0A151K3M6"/>
<sequence length="118" mass="13779">TGYIPGFNNRFGLSFMRAVEAGAKEWHEAQMKLRAQRDAMRAHAERTDPRNLLSRARTDNVDIEIDHGHDKDRRTYVLKGLERVQREREERLSRTKDMSAVERVLDNAYLDETGHTRA</sequence>
<accession>A0A151K3M6</accession>
<protein>
    <submittedName>
        <fullName evidence="1">Uncharacterized protein</fullName>
    </submittedName>
</protein>
<feature type="non-terminal residue" evidence="1">
    <location>
        <position position="1"/>
    </location>
</feature>
<keyword evidence="2" id="KW-1185">Reference proteome</keyword>
<gene>
    <name evidence="1" type="ORF">ALC57_17473</name>
</gene>
<dbReference type="Proteomes" id="UP000078492">
    <property type="component" value="Unassembled WGS sequence"/>
</dbReference>
<dbReference type="EMBL" id="LKEY01056763">
    <property type="protein sequence ID" value="KYN50623.1"/>
    <property type="molecule type" value="Genomic_DNA"/>
</dbReference>
<evidence type="ECO:0000313" key="1">
    <source>
        <dbReference type="EMBL" id="KYN50623.1"/>
    </source>
</evidence>
<organism evidence="1 2">
    <name type="scientific">Trachymyrmex cornetzi</name>
    <dbReference type="NCBI Taxonomy" id="471704"/>
    <lineage>
        <taxon>Eukaryota</taxon>
        <taxon>Metazoa</taxon>
        <taxon>Ecdysozoa</taxon>
        <taxon>Arthropoda</taxon>
        <taxon>Hexapoda</taxon>
        <taxon>Insecta</taxon>
        <taxon>Pterygota</taxon>
        <taxon>Neoptera</taxon>
        <taxon>Endopterygota</taxon>
        <taxon>Hymenoptera</taxon>
        <taxon>Apocrita</taxon>
        <taxon>Aculeata</taxon>
        <taxon>Formicoidea</taxon>
        <taxon>Formicidae</taxon>
        <taxon>Myrmicinae</taxon>
        <taxon>Trachymyrmex</taxon>
    </lineage>
</organism>